<evidence type="ECO:0000313" key="2">
    <source>
        <dbReference type="Proteomes" id="UP001345827"/>
    </source>
</evidence>
<dbReference type="AlphaFoldDB" id="A0AAV9PQR5"/>
<gene>
    <name evidence="1" type="ORF">LTR25_010736</name>
</gene>
<evidence type="ECO:0008006" key="3">
    <source>
        <dbReference type="Google" id="ProtNLM"/>
    </source>
</evidence>
<organism evidence="1 2">
    <name type="scientific">Vermiconidia calcicola</name>
    <dbReference type="NCBI Taxonomy" id="1690605"/>
    <lineage>
        <taxon>Eukaryota</taxon>
        <taxon>Fungi</taxon>
        <taxon>Dikarya</taxon>
        <taxon>Ascomycota</taxon>
        <taxon>Pezizomycotina</taxon>
        <taxon>Dothideomycetes</taxon>
        <taxon>Dothideomycetidae</taxon>
        <taxon>Mycosphaerellales</taxon>
        <taxon>Extremaceae</taxon>
        <taxon>Vermiconidia</taxon>
    </lineage>
</organism>
<accession>A0AAV9PQR5</accession>
<reference evidence="1 2" key="1">
    <citation type="submission" date="2023-06" db="EMBL/GenBank/DDBJ databases">
        <title>Black Yeasts Isolated from many extreme environments.</title>
        <authorList>
            <person name="Coleine C."/>
            <person name="Stajich J.E."/>
            <person name="Selbmann L."/>
        </authorList>
    </citation>
    <scope>NUCLEOTIDE SEQUENCE [LARGE SCALE GENOMIC DNA]</scope>
    <source>
        <strain evidence="1 2">CCFEE 5887</strain>
    </source>
</reference>
<dbReference type="InterPro" id="IPR011333">
    <property type="entry name" value="SKP1/BTB/POZ_sf"/>
</dbReference>
<comment type="caution">
    <text evidence="1">The sequence shown here is derived from an EMBL/GenBank/DDBJ whole genome shotgun (WGS) entry which is preliminary data.</text>
</comment>
<proteinExistence type="predicted"/>
<dbReference type="SUPFAM" id="SSF54695">
    <property type="entry name" value="POZ domain"/>
    <property type="match status" value="1"/>
</dbReference>
<sequence>MGSLSPKDEVVMVDPDGDLILQVGQKQDKNDEPSASGKVKCLRVSSKILTITSPVFKAMLCGPFLEGQLALSNVNPPVIPLPEDNPEAMELLTNVLHYQNITPREDLSLQLCELAVIGDKYHCNIAIRPFFRHQLLQMSAVSPQLTPDKIAHLISASYILNDCEEFYYLTMAAITRYRWNFKSKSKNKDTKSCKNGKDSQLQTTLRAWVPEIAHDVMHTAFDNKLEAFIRNCAGTVIRAFGDYNSLHLESPRCTIEADGGEEEITENCTGEAMRVVQYITSLRAFGLWPDVPDAPDDSHGAPYRPLAASTDIVRRIAMTHMNDKNTKCNSDCDSCDSCSMEWGKVIYDRVDAFQLENNYGICLTCLKAAATDEPHANLAQRCLKHTQYSNIKALGWLHTAMFSPE</sequence>
<dbReference type="Gene3D" id="3.30.710.10">
    <property type="entry name" value="Potassium Channel Kv1.1, Chain A"/>
    <property type="match status" value="1"/>
</dbReference>
<dbReference type="EMBL" id="JAXLQG010000030">
    <property type="protein sequence ID" value="KAK5527937.1"/>
    <property type="molecule type" value="Genomic_DNA"/>
</dbReference>
<evidence type="ECO:0000313" key="1">
    <source>
        <dbReference type="EMBL" id="KAK5527937.1"/>
    </source>
</evidence>
<dbReference type="Proteomes" id="UP001345827">
    <property type="component" value="Unassembled WGS sequence"/>
</dbReference>
<protein>
    <recommendedName>
        <fullName evidence="3">BTB domain-containing protein</fullName>
    </recommendedName>
</protein>
<dbReference type="CDD" id="cd18186">
    <property type="entry name" value="BTB_POZ_ZBTB_KLHL-like"/>
    <property type="match status" value="1"/>
</dbReference>
<name>A0AAV9PQR5_9PEZI</name>
<keyword evidence="2" id="KW-1185">Reference proteome</keyword>